<protein>
    <submittedName>
        <fullName evidence="1">Uncharacterized protein</fullName>
    </submittedName>
</protein>
<dbReference type="RefSeq" id="WP_202654530.1">
    <property type="nucleotide sequence ID" value="NZ_JAESWB010000181.1"/>
</dbReference>
<dbReference type="EMBL" id="JAESWB010000181">
    <property type="protein sequence ID" value="MBL4953274.1"/>
    <property type="molecule type" value="Genomic_DNA"/>
</dbReference>
<proteinExistence type="predicted"/>
<reference evidence="1 2" key="1">
    <citation type="submission" date="2021-01" db="EMBL/GenBank/DDBJ databases">
        <title>Genome public.</title>
        <authorList>
            <person name="Liu C."/>
            <person name="Sun Q."/>
        </authorList>
    </citation>
    <scope>NUCLEOTIDE SEQUENCE [LARGE SCALE GENOMIC DNA]</scope>
    <source>
        <strain evidence="1 2">YIM B02564</strain>
    </source>
</reference>
<evidence type="ECO:0000313" key="2">
    <source>
        <dbReference type="Proteomes" id="UP000623967"/>
    </source>
</evidence>
<accession>A0ABS1TPM0</accession>
<evidence type="ECO:0000313" key="1">
    <source>
        <dbReference type="EMBL" id="MBL4953274.1"/>
    </source>
</evidence>
<name>A0ABS1TPM0_9BACI</name>
<dbReference type="Proteomes" id="UP000623967">
    <property type="component" value="Unassembled WGS sequence"/>
</dbReference>
<sequence>MKIRGKKVSLMYPPCRKFIKAKIFTIWESEGVHFFDDRISVLFCTENYAAIQHNFPLYSSDDIDFAKLVDCTLGRSEQETDIRLSDLVGLECGIKVESVLRNGKLTVEVVDICSLSELAEKQAVQIAK</sequence>
<gene>
    <name evidence="1" type="ORF">JK635_13750</name>
</gene>
<organism evidence="1 2">
    <name type="scientific">Neobacillus paridis</name>
    <dbReference type="NCBI Taxonomy" id="2803862"/>
    <lineage>
        <taxon>Bacteria</taxon>
        <taxon>Bacillati</taxon>
        <taxon>Bacillota</taxon>
        <taxon>Bacilli</taxon>
        <taxon>Bacillales</taxon>
        <taxon>Bacillaceae</taxon>
        <taxon>Neobacillus</taxon>
    </lineage>
</organism>
<keyword evidence="2" id="KW-1185">Reference proteome</keyword>
<comment type="caution">
    <text evidence="1">The sequence shown here is derived from an EMBL/GenBank/DDBJ whole genome shotgun (WGS) entry which is preliminary data.</text>
</comment>